<dbReference type="STRING" id="56857.A0A200PVF2"/>
<evidence type="ECO:0000313" key="3">
    <source>
        <dbReference type="Proteomes" id="UP000195402"/>
    </source>
</evidence>
<dbReference type="FunCoup" id="A0A200PVF2">
    <property type="interactions" value="696"/>
</dbReference>
<organism evidence="2 3">
    <name type="scientific">Macleaya cordata</name>
    <name type="common">Five-seeded plume-poppy</name>
    <name type="synonym">Bocconia cordata</name>
    <dbReference type="NCBI Taxonomy" id="56857"/>
    <lineage>
        <taxon>Eukaryota</taxon>
        <taxon>Viridiplantae</taxon>
        <taxon>Streptophyta</taxon>
        <taxon>Embryophyta</taxon>
        <taxon>Tracheophyta</taxon>
        <taxon>Spermatophyta</taxon>
        <taxon>Magnoliopsida</taxon>
        <taxon>Ranunculales</taxon>
        <taxon>Papaveraceae</taxon>
        <taxon>Papaveroideae</taxon>
        <taxon>Macleaya</taxon>
    </lineage>
</organism>
<dbReference type="OrthoDB" id="744797at2759"/>
<dbReference type="PANTHER" id="PTHR47273:SF6">
    <property type="entry name" value="POLLEN OLE E 1 ALLERGEN AND EXTENSIN FAMILY PROTEIN"/>
    <property type="match status" value="1"/>
</dbReference>
<evidence type="ECO:0000256" key="1">
    <source>
        <dbReference type="SAM" id="SignalP"/>
    </source>
</evidence>
<dbReference type="Proteomes" id="UP000195402">
    <property type="component" value="Unassembled WGS sequence"/>
</dbReference>
<dbReference type="EMBL" id="MVGT01003959">
    <property type="protein sequence ID" value="OVA02188.1"/>
    <property type="molecule type" value="Genomic_DNA"/>
</dbReference>
<comment type="caution">
    <text evidence="2">The sequence shown here is derived from an EMBL/GenBank/DDBJ whole genome shotgun (WGS) entry which is preliminary data.</text>
</comment>
<dbReference type="OMA" id="VICESEG"/>
<dbReference type="InParanoid" id="A0A200PVF2"/>
<dbReference type="PANTHER" id="PTHR47273">
    <property type="entry name" value="EXPRESSED PROTEIN"/>
    <property type="match status" value="1"/>
</dbReference>
<proteinExistence type="predicted"/>
<reference evidence="2 3" key="1">
    <citation type="journal article" date="2017" name="Mol. Plant">
        <title>The Genome of Medicinal Plant Macleaya cordata Provides New Insights into Benzylisoquinoline Alkaloids Metabolism.</title>
        <authorList>
            <person name="Liu X."/>
            <person name="Liu Y."/>
            <person name="Huang P."/>
            <person name="Ma Y."/>
            <person name="Qing Z."/>
            <person name="Tang Q."/>
            <person name="Cao H."/>
            <person name="Cheng P."/>
            <person name="Zheng Y."/>
            <person name="Yuan Z."/>
            <person name="Zhou Y."/>
            <person name="Liu J."/>
            <person name="Tang Z."/>
            <person name="Zhuo Y."/>
            <person name="Zhang Y."/>
            <person name="Yu L."/>
            <person name="Huang J."/>
            <person name="Yang P."/>
            <person name="Peng Q."/>
            <person name="Zhang J."/>
            <person name="Jiang W."/>
            <person name="Zhang Z."/>
            <person name="Lin K."/>
            <person name="Ro D.K."/>
            <person name="Chen X."/>
            <person name="Xiong X."/>
            <person name="Shang Y."/>
            <person name="Huang S."/>
            <person name="Zeng J."/>
        </authorList>
    </citation>
    <scope>NUCLEOTIDE SEQUENCE [LARGE SCALE GENOMIC DNA]</scope>
    <source>
        <strain evidence="3">cv. BLH2017</strain>
        <tissue evidence="2">Root</tissue>
    </source>
</reference>
<protein>
    <submittedName>
        <fullName evidence="2">Pollen Ole e 1 allergen/extensin</fullName>
    </submittedName>
</protein>
<name>A0A200PVF2_MACCD</name>
<dbReference type="Pfam" id="PF01190">
    <property type="entry name" value="Pollen_Ole_e_1"/>
    <property type="match status" value="1"/>
</dbReference>
<keyword evidence="1" id="KW-0732">Signal</keyword>
<feature type="signal peptide" evidence="1">
    <location>
        <begin position="1"/>
        <end position="29"/>
    </location>
</feature>
<dbReference type="AlphaFoldDB" id="A0A200PVF2"/>
<evidence type="ECO:0000313" key="2">
    <source>
        <dbReference type="EMBL" id="OVA02188.1"/>
    </source>
</evidence>
<gene>
    <name evidence="2" type="ORF">BVC80_8785g23</name>
</gene>
<feature type="chain" id="PRO_5013165742" evidence="1">
    <location>
        <begin position="30"/>
        <end position="188"/>
    </location>
</feature>
<keyword evidence="3" id="KW-1185">Reference proteome</keyword>
<sequence>MISNFRHGSLVLFCIFFFQFLFLVRPSMSSFGEENPLVEFSSRSDLVEMAGYGEQKLSSVLVTGTVICDVCLGREADIHAWPVSGALVGVSCKSEGNKKTNLVKEITDDYGEFNIDLPSHLHGIPNLDKSCIVRVLRLPKSSPCRPSFIKKPEMIKLSLADNGIRTFTTGRLKLTCKSSKHFQACPKN</sequence>
<accession>A0A200PVF2</accession>